<evidence type="ECO:0000256" key="5">
    <source>
        <dbReference type="ARBA" id="ARBA00023274"/>
    </source>
</evidence>
<dbReference type="EMBL" id="JAFNEN010005584">
    <property type="protein sequence ID" value="KAG8170376.1"/>
    <property type="molecule type" value="Genomic_DNA"/>
</dbReference>
<comment type="caution">
    <text evidence="7">The sequence shown here is derived from an EMBL/GenBank/DDBJ whole genome shotgun (WGS) entry which is preliminary data.</text>
</comment>
<dbReference type="Proteomes" id="UP000827092">
    <property type="component" value="Unassembled WGS sequence"/>
</dbReference>
<protein>
    <recommendedName>
        <fullName evidence="6">Rhabdovirus nucleocapsid domain-containing protein</fullName>
    </recommendedName>
</protein>
<accession>A0AAV6TFM0</accession>
<dbReference type="SUPFAM" id="SSF140809">
    <property type="entry name" value="Rhabdovirus nucleoprotein-like"/>
    <property type="match status" value="1"/>
</dbReference>
<evidence type="ECO:0000313" key="7">
    <source>
        <dbReference type="EMBL" id="KAG8170376.1"/>
    </source>
</evidence>
<dbReference type="Gene3D" id="1.10.3610.10">
    <property type="entry name" value="Nucleoprotein"/>
    <property type="match status" value="1"/>
</dbReference>
<dbReference type="GO" id="GO:1990904">
    <property type="term" value="C:ribonucleoprotein complex"/>
    <property type="evidence" value="ECO:0007669"/>
    <property type="project" value="UniProtKB-KW"/>
</dbReference>
<keyword evidence="3" id="KW-0694">RNA-binding</keyword>
<dbReference type="AlphaFoldDB" id="A0AAV6TFM0"/>
<dbReference type="InterPro" id="IPR000448">
    <property type="entry name" value="Rhabdo_ncapsid"/>
</dbReference>
<dbReference type="InterPro" id="IPR023330">
    <property type="entry name" value="Rhabdovirus_ncapsid_N"/>
</dbReference>
<proteinExistence type="predicted"/>
<reference evidence="7 8" key="1">
    <citation type="journal article" date="2022" name="Nat. Ecol. Evol.">
        <title>A masculinizing supergene underlies an exaggerated male reproductive morph in a spider.</title>
        <authorList>
            <person name="Hendrickx F."/>
            <person name="De Corte Z."/>
            <person name="Sonet G."/>
            <person name="Van Belleghem S.M."/>
            <person name="Kostlbacher S."/>
            <person name="Vangestel C."/>
        </authorList>
    </citation>
    <scope>NUCLEOTIDE SEQUENCE [LARGE SCALE GENOMIC DNA]</scope>
    <source>
        <strain evidence="7">W744_W776</strain>
    </source>
</reference>
<dbReference type="Pfam" id="PF00945">
    <property type="entry name" value="Rhabdo_ncap"/>
    <property type="match status" value="1"/>
</dbReference>
<evidence type="ECO:0000256" key="3">
    <source>
        <dbReference type="ARBA" id="ARBA00022884"/>
    </source>
</evidence>
<evidence type="ECO:0000256" key="4">
    <source>
        <dbReference type="ARBA" id="ARBA00023200"/>
    </source>
</evidence>
<evidence type="ECO:0000259" key="6">
    <source>
        <dbReference type="Pfam" id="PF00945"/>
    </source>
</evidence>
<keyword evidence="5" id="KW-0687">Ribonucleoprotein</keyword>
<comment type="subcellular location">
    <subcellularLocation>
        <location evidence="1">Host cytoplasm</location>
    </subcellularLocation>
    <subcellularLocation>
        <location evidence="2">Virion</location>
    </subcellularLocation>
</comment>
<dbReference type="InterPro" id="IPR023331">
    <property type="entry name" value="Rhabdovirus_ncapsid_C"/>
</dbReference>
<evidence type="ECO:0000313" key="8">
    <source>
        <dbReference type="Proteomes" id="UP000827092"/>
    </source>
</evidence>
<sequence>MANPNTMEIHIARKDKLHQTIVFSDAKEEAQYTYPSDYWKTSQNLPPSISIMDVTSSQIYSLLMEDLAISQWRDHVISTFIYYVVEEHPDIFEVTLDKDWTPRGEPAIGKKAEKINPFSLIGVTKDYPPTAAKTELPDSKKSRLSLLLCVLITYRKIVMKTNNPNQHNEGIQRLDNFLKTSGFGVSEDDLKLTRVLAIESSLTIQFRKCIAAIDMFLNQLPTCPAAKMRICTIPSRYRGCTVLTSMRQLAEIMGLRLGELMYFCFTDPLMSDVIRVGKASM</sequence>
<gene>
    <name evidence="7" type="ORF">JTE90_005787</name>
</gene>
<dbReference type="GO" id="GO:0030430">
    <property type="term" value="C:host cell cytoplasm"/>
    <property type="evidence" value="ECO:0007669"/>
    <property type="project" value="UniProtKB-SubCell"/>
</dbReference>
<feature type="domain" description="Rhabdovirus nucleocapsid" evidence="6">
    <location>
        <begin position="20"/>
        <end position="276"/>
    </location>
</feature>
<evidence type="ECO:0000256" key="2">
    <source>
        <dbReference type="ARBA" id="ARBA00004328"/>
    </source>
</evidence>
<organism evidence="7 8">
    <name type="scientific">Oedothorax gibbosus</name>
    <dbReference type="NCBI Taxonomy" id="931172"/>
    <lineage>
        <taxon>Eukaryota</taxon>
        <taxon>Metazoa</taxon>
        <taxon>Ecdysozoa</taxon>
        <taxon>Arthropoda</taxon>
        <taxon>Chelicerata</taxon>
        <taxon>Arachnida</taxon>
        <taxon>Araneae</taxon>
        <taxon>Araneomorphae</taxon>
        <taxon>Entelegynae</taxon>
        <taxon>Araneoidea</taxon>
        <taxon>Linyphiidae</taxon>
        <taxon>Erigoninae</taxon>
        <taxon>Oedothorax</taxon>
    </lineage>
</organism>
<dbReference type="InterPro" id="IPR035961">
    <property type="entry name" value="Rhabdovirus_nucleoprotein-like"/>
</dbReference>
<keyword evidence="8" id="KW-1185">Reference proteome</keyword>
<name>A0AAV6TFM0_9ARAC</name>
<keyword evidence="4" id="KW-1035">Host cytoplasm</keyword>
<dbReference type="Gene3D" id="1.10.3570.10">
    <property type="entry name" value="Rhabdovirus nucleocapsid protein like domain"/>
    <property type="match status" value="1"/>
</dbReference>
<dbReference type="GO" id="GO:0003723">
    <property type="term" value="F:RNA binding"/>
    <property type="evidence" value="ECO:0007669"/>
    <property type="project" value="UniProtKB-KW"/>
</dbReference>
<evidence type="ECO:0000256" key="1">
    <source>
        <dbReference type="ARBA" id="ARBA00004192"/>
    </source>
</evidence>